<sequence length="162" mass="18782">MNVDELLVGARWERLREVMANLWNVSTDQIFVTSLTSAIHRGDRMPARPDQKEGVYVSYGSSTNFSKALFELEKEVEPLWDHQPCPPYFKKTSYERFFRHKGFAVDWCSFKMVSLNIKVKNRIFLLNLGSFPLVTETYTVSKEILDCGERSVSMNNDVDEQS</sequence>
<dbReference type="PANTHER" id="PTHR10132:SF14">
    <property type="entry name" value="SARCOGLYCAN ALPHA, ISOFORM C"/>
    <property type="match status" value="1"/>
</dbReference>
<comment type="caution">
    <text evidence="2">The sequence shown here is derived from an EMBL/GenBank/DDBJ whole genome shotgun (WGS) entry which is preliminary data.</text>
</comment>
<keyword evidence="3" id="KW-1185">Reference proteome</keyword>
<reference evidence="2 3" key="1">
    <citation type="submission" date="2023-11" db="EMBL/GenBank/DDBJ databases">
        <title>Halocaridina rubra genome assembly.</title>
        <authorList>
            <person name="Smith C."/>
        </authorList>
    </citation>
    <scope>NUCLEOTIDE SEQUENCE [LARGE SCALE GENOMIC DNA]</scope>
    <source>
        <strain evidence="2">EP-1</strain>
        <tissue evidence="2">Whole</tissue>
    </source>
</reference>
<gene>
    <name evidence="2" type="ORF">SK128_018309</name>
</gene>
<feature type="domain" description="Sarcoglycan alpha/epsilon second" evidence="1">
    <location>
        <begin position="1"/>
        <end position="114"/>
    </location>
</feature>
<accession>A0AAN8WR37</accession>
<dbReference type="AlphaFoldDB" id="A0AAN8WR37"/>
<proteinExistence type="predicted"/>
<dbReference type="EMBL" id="JAXCGZ010021007">
    <property type="protein sequence ID" value="KAK7062946.1"/>
    <property type="molecule type" value="Genomic_DNA"/>
</dbReference>
<dbReference type="Proteomes" id="UP001381693">
    <property type="component" value="Unassembled WGS sequence"/>
</dbReference>
<dbReference type="InterPro" id="IPR048347">
    <property type="entry name" value="Sarcoglycan_C"/>
</dbReference>
<dbReference type="Pfam" id="PF20989">
    <property type="entry name" value="Sarcoglycan_2_C"/>
    <property type="match status" value="1"/>
</dbReference>
<dbReference type="GO" id="GO:0016012">
    <property type="term" value="C:sarcoglycan complex"/>
    <property type="evidence" value="ECO:0007669"/>
    <property type="project" value="InterPro"/>
</dbReference>
<name>A0AAN8WR37_HALRR</name>
<evidence type="ECO:0000313" key="2">
    <source>
        <dbReference type="EMBL" id="KAK7062946.1"/>
    </source>
</evidence>
<organism evidence="2 3">
    <name type="scientific">Halocaridina rubra</name>
    <name type="common">Hawaiian red shrimp</name>
    <dbReference type="NCBI Taxonomy" id="373956"/>
    <lineage>
        <taxon>Eukaryota</taxon>
        <taxon>Metazoa</taxon>
        <taxon>Ecdysozoa</taxon>
        <taxon>Arthropoda</taxon>
        <taxon>Crustacea</taxon>
        <taxon>Multicrustacea</taxon>
        <taxon>Malacostraca</taxon>
        <taxon>Eumalacostraca</taxon>
        <taxon>Eucarida</taxon>
        <taxon>Decapoda</taxon>
        <taxon>Pleocyemata</taxon>
        <taxon>Caridea</taxon>
        <taxon>Atyoidea</taxon>
        <taxon>Atyidae</taxon>
        <taxon>Halocaridina</taxon>
    </lineage>
</organism>
<dbReference type="InterPro" id="IPR008908">
    <property type="entry name" value="Sarcoglycan_alpha/epsilon"/>
</dbReference>
<evidence type="ECO:0000259" key="1">
    <source>
        <dbReference type="Pfam" id="PF20989"/>
    </source>
</evidence>
<dbReference type="PANTHER" id="PTHR10132">
    <property type="entry name" value="ALPHA-/EPSILON-SARCOGLYCAN FAMILY MEMBER"/>
    <property type="match status" value="1"/>
</dbReference>
<evidence type="ECO:0000313" key="3">
    <source>
        <dbReference type="Proteomes" id="UP001381693"/>
    </source>
</evidence>
<protein>
    <recommendedName>
        <fullName evidence="1">Sarcoglycan alpha/epsilon second domain-containing protein</fullName>
    </recommendedName>
</protein>